<evidence type="ECO:0000313" key="1">
    <source>
        <dbReference type="EMBL" id="TBU59782.1"/>
    </source>
</evidence>
<dbReference type="Proteomes" id="UP000292082">
    <property type="component" value="Unassembled WGS sequence"/>
</dbReference>
<name>A0A4Q9PYC5_9APHY</name>
<evidence type="ECO:0000313" key="2">
    <source>
        <dbReference type="Proteomes" id="UP000292082"/>
    </source>
</evidence>
<proteinExistence type="predicted"/>
<dbReference type="AlphaFoldDB" id="A0A4Q9PYC5"/>
<accession>A0A4Q9PYC5</accession>
<protein>
    <submittedName>
        <fullName evidence="1">Uncharacterized protein</fullName>
    </submittedName>
</protein>
<gene>
    <name evidence="1" type="ORF">BD310DRAFT_371415</name>
</gene>
<keyword evidence="2" id="KW-1185">Reference proteome</keyword>
<organism evidence="1 2">
    <name type="scientific">Dichomitus squalens</name>
    <dbReference type="NCBI Taxonomy" id="114155"/>
    <lineage>
        <taxon>Eukaryota</taxon>
        <taxon>Fungi</taxon>
        <taxon>Dikarya</taxon>
        <taxon>Basidiomycota</taxon>
        <taxon>Agaricomycotina</taxon>
        <taxon>Agaricomycetes</taxon>
        <taxon>Polyporales</taxon>
        <taxon>Polyporaceae</taxon>
        <taxon>Dichomitus</taxon>
    </lineage>
</organism>
<sequence length="193" mass="21818">MFPGCPREWRLSCFPKSRKRVCVFRNGKLYGNMRKLLGLPCSPPASVNFPMPGHLEPLACIQETTRKYVVLRSLQAPREHSRNINPPVLFSLCFHITETGALPVVSASASGVTDAAFNYESMIQRAWIQPHRTDMKNVHDNSGALAWATWRKAVLLLLRPVASLLWTLTSLNDMMRMCLGLKDVSYWQPCYGP</sequence>
<dbReference type="EMBL" id="ML145110">
    <property type="protein sequence ID" value="TBU59782.1"/>
    <property type="molecule type" value="Genomic_DNA"/>
</dbReference>
<reference evidence="1 2" key="1">
    <citation type="submission" date="2019-01" db="EMBL/GenBank/DDBJ databases">
        <title>Draft genome sequences of three monokaryotic isolates of the white-rot basidiomycete fungus Dichomitus squalens.</title>
        <authorList>
            <consortium name="DOE Joint Genome Institute"/>
            <person name="Lopez S.C."/>
            <person name="Andreopoulos B."/>
            <person name="Pangilinan J."/>
            <person name="Lipzen A."/>
            <person name="Riley R."/>
            <person name="Ahrendt S."/>
            <person name="Ng V."/>
            <person name="Barry K."/>
            <person name="Daum C."/>
            <person name="Grigoriev I.V."/>
            <person name="Hilden K.S."/>
            <person name="Makela M.R."/>
            <person name="de Vries R.P."/>
        </authorList>
    </citation>
    <scope>NUCLEOTIDE SEQUENCE [LARGE SCALE GENOMIC DNA]</scope>
    <source>
        <strain evidence="1 2">CBS 464.89</strain>
    </source>
</reference>